<evidence type="ECO:0000313" key="2">
    <source>
        <dbReference type="EMBL" id="MEA5141408.1"/>
    </source>
</evidence>
<dbReference type="PANTHER" id="PTHR42754">
    <property type="entry name" value="ENDOGLUCANASE"/>
    <property type="match status" value="1"/>
</dbReference>
<dbReference type="Proteomes" id="UP001302949">
    <property type="component" value="Unassembled WGS sequence"/>
</dbReference>
<sequence>MEKYSFSRKLLRAYIYVIAFMLGYLHPNHGFGTKNLSRITLSNSFTSTFNINIGPNIVYAEYFIDDDPGFGKGISIPITAGSSIEHTFSVTMPSTLSNGLHLITVRYKDASGNWSISSPRSFIKDSIISTSTSPNISFAEYFIDDDPGFGKGTAITLAAKSSNFEHTFSVLLPANLSDGIHVVTVRYKDDLGNWSISSPRSFLKESLIGTSPLPNLVYAEYFIDDEPGFGKGSSITITANSSIEHSVTIPLPSTLTDGLHTITVRYKDALGNWSISSPRSFLKESLIGTSSLPNLVYAEYFIDDDPGFGKGTAVQITANSTIEHNLTINIPSTLSEGLHLITVRYKDALGNWSISSARAFIKESPTLGMPLPELVYAEYFIDNDPGIGKGKAISFKVGQTIQNLLFDINLNNLGLTNGQHFLQLRVKDVNNAWSVVGTKTFVLSNELVRIALNNIVACSTGSIQIPYLVEGVFDANNQFKVELSDEKGEFPTSPKVLGFVTSKVNGQILISISDKSWLDKYKIRIVSTNPVRESDPVNLISKPLSPSITTTNTVICQGVSTILTANACENGIITWTGGLSGNTITIKPTKTTSYKALCTVNSCKSDSSIAVTITVTPKPATPVAQSNNTNVCLGTSAVLSATGCAGTVTWTGNLTGSSVTVTPSKTSTYKALCTVNGCKSDSSTVVTITVTPKPTTPVAKSNNSSICQGTSATLTSTGCTGTVTWTGNLTGSSVTVTPSKTSTYKALCTVNGCKSDSSIAVTITVTPKPATPVAKANNASVCLGISTTLSATGCTGTVSWTGNLTGSSVTVTPSKTSTYKALCTVNGCKSDSSTAVTITVTPKPTTPTAKSNNSSVCLGTSAVLTATGCTGTLTWTGNLTGSSVTVTPNKTTSYKALCTVNGCKSDSSTAVTITVTPKPATPVAKSNNSSLCLGTSTTLSATGCTGTVSWTGNLTGSSVTVTPSKTASYKALCTVNGCKSDSSTAVTITVTPKPTTPTAKSNNSSVCLGTSAILSATGCAGTVTWTGGLTGSSVTVTPTKTTSYKALCTVNGCKSDSSTAVTITVTPKPVTPVAKSNNSSVCLGDVAVLSATGCAGTVTWTGNLTGSAVAVTPSKTASYKALCTVNGCKSDSSTAVTITVTPKPTTPIAKSNNASVCLGTSAVLTATGCAGTLTWTGNLTGSSVTVTPTKTTSYKALCTINGCKSDSSTAVTITINPKPATPVAKANNASVCLGTSAVLTATGCAGTLTWTGNLTGSSVTVTPSKTTSYKALCTVNGCKSDSSTAVTITVTPKPTTPVAKSNNSSVCLGTSAVLTATGCAGTVNWTGNLTGSSVTVTPTKTSTYKALCTVNGCKSDSSSAVTITVTPKPTTPVAKSNNSSLCLGTSAVLSATGCAGTVTWTGNLTGSSVTVTPSKTSSYKALCTVNGCKSDSSTTVTITVTPKPATPVAQTNNTNVCLGTSTVLSATGCAGTVTWTGNLTGSSVTVTPNKTTSYKALCTVNGCKSDSSTAVTISVTPKPTTPVAKSNNASVCLGNVAILSATGCAGTLTWTGNLTGTSVTVTPSKTTSYKALCTVNGCKSDSSTAVTITVTPKPATPVAQSNNSSICQGTSAVLTATGCTGTLTWTGNLTGSSVTVTPNKTTSYKALCSVNGCKSDSSTAVTITVTTKPATPTAKSNNSSLCLGTSAVLSATGCAGTVTWTGNLTGSSVTVTPNKTTSYKALCTVNGCKSDSSTAVTITVNPKPTTPTAKSNNSSLCLGTSAVLSATGCTGTLTWTGNLTGSSITVTPSKTTSYKALCTVNGCKSDSSTAVTITVTPKPTTIVAQSNNASVCLGTSAVLSATGCAGTVTWTGNLTGSSVTVTPNKTTSYKALCTVNGCKSDSSTAVIITVSPKPTTPIAQSNNASVCLGTSAILSATGCAGTVTWTSNLTGSSVTVTPTKTSSYKALCMVNGCKSDSSLATTVNVLAKPNAPTITSKSTTVSSVVKQWEKTLKAKATDKIRTMIATSDGGFLLGGETRTTSDGIINDDFWLIKIDVNGNKVWEKAFGGNGTDNLVSILTTNDGGYVLAGNSDSNVGRDKSEPSRDGGSYNAYIADYWIIKINGNGNKIWDKTFGGVGQDFFSSIIATTDGGFLLGGNSFSNKGADKSEASRGGSDYWMVKINSSGIKIWDKTFGGSDDDYFASVVNTTDGGFLLGGTTSSGLSGDKSEASKGVSDYWIVRINSNGNKVWDKTFGGNTVDQLYSVLNTNDGGYLLGGYSISDISGDKSETKGLYDYWIIKINASGTKVWDKTFGGDNVDLFKSMNATIDNGYLLGGYSGSAINGNKSDVLKGYVDYWIVKIDNNGTKIWDKTLGGDGSDDLTNIVMSNDGSFLLGGYSESGISGDKTEPSVQGQADYWIVKIKENKTTTTTLTATGCNGTVTWSNGATGNSITVSPSTATTYTATCMVNGCISSASNPITVSVTVTKPTTPIITVSNATICPGTNATLTASACTGGTLTWTGGLTGNSISVSPTATKTYKVVCSQNGISSDSSAAVTVTVNPKPIQPKITVSNATICAGGSAVLSATACSGGTLTWTGGLTGTSITVSPTATKSYKAICAINGCKSDSSLATTVTVLAKPNAPTITSKSTTASSVVKQWEKTYGGNWYDYLSCIVPTKDGGYLLGGNSSSNIISGDKSEDIVGGWIVKVNADGNKIWNKVYEGMESDMSSIVTTSDGGFLIGGTSSANIGTGRDYRIIKIDANGKNIWNKTFGGTKDDYLVKIIRTSDGGFLIGGTSQSGVNGYNDYLIVKVDVNGNKQWAKFFGGSSTSTNILSNIVQTSDGGYLLAGDSNSNISGDKSENSKGLYTSDYWIIKIDVNGKKIWDKTFGGNNSEKSPDVILTPDGGFLLGGSSRSSISGDKSENYRGDIGYDDFWIIKLDSKGTKIWDRTFGGDKNDELMKIMVTPDGGFLLGGSSFSGISIDKSEQTQGHWLIKINANGQKVWDKTFEGIGLGGSKYDLLLTPDGEYIFGSSSNSSNYGGQVMDYWIIKIKENKTTTTTLTATGCNGTVTWSNGATGNSITVSPNTATTYTATCTVNGCVSSASNAIKVSPDAIIPNGGSAYDAARIETTTIEPKINAHKVFPNPAIHELNIETDLEGESTFQLYNVLGQKVAETTFVKKTKILVGDIGRGNHFYSIQNQGIIQDGKVLLE</sequence>
<dbReference type="RefSeq" id="WP_323298565.1">
    <property type="nucleotide sequence ID" value="NZ_JAYFUM010000027.1"/>
</dbReference>
<keyword evidence="1" id="KW-0812">Transmembrane</keyword>
<gene>
    <name evidence="2" type="ORF">VB248_19795</name>
</gene>
<protein>
    <submittedName>
        <fullName evidence="2">T9SS type A sorting domain-containing protein</fullName>
    </submittedName>
</protein>
<feature type="transmembrane region" description="Helical" evidence="1">
    <location>
        <begin position="10"/>
        <end position="27"/>
    </location>
</feature>
<name>A0ABU5QEW3_9BACT</name>
<keyword evidence="3" id="KW-1185">Reference proteome</keyword>
<dbReference type="NCBIfam" id="TIGR04183">
    <property type="entry name" value="Por_Secre_tail"/>
    <property type="match status" value="1"/>
</dbReference>
<dbReference type="InterPro" id="IPR026444">
    <property type="entry name" value="Secre_tail"/>
</dbReference>
<dbReference type="EMBL" id="JAYFUM010000027">
    <property type="protein sequence ID" value="MEA5141408.1"/>
    <property type="molecule type" value="Genomic_DNA"/>
</dbReference>
<keyword evidence="1" id="KW-1133">Transmembrane helix</keyword>
<proteinExistence type="predicted"/>
<comment type="caution">
    <text evidence="2">The sequence shown here is derived from an EMBL/GenBank/DDBJ whole genome shotgun (WGS) entry which is preliminary data.</text>
</comment>
<keyword evidence="1" id="KW-0472">Membrane</keyword>
<evidence type="ECO:0000256" key="1">
    <source>
        <dbReference type="SAM" id="Phobius"/>
    </source>
</evidence>
<dbReference type="SUPFAM" id="SSF50998">
    <property type="entry name" value="Quinoprotein alcohol dehydrogenase-like"/>
    <property type="match status" value="1"/>
</dbReference>
<dbReference type="PANTHER" id="PTHR42754:SF1">
    <property type="entry name" value="LIPOPROTEIN"/>
    <property type="match status" value="1"/>
</dbReference>
<accession>A0ABU5QEW3</accession>
<reference evidence="2 3" key="1">
    <citation type="submission" date="2023-12" db="EMBL/GenBank/DDBJ databases">
        <title>Novel species of the genus Arcicella isolated from rivers.</title>
        <authorList>
            <person name="Lu H."/>
        </authorList>
    </citation>
    <scope>NUCLEOTIDE SEQUENCE [LARGE SCALE GENOMIC DNA]</scope>
    <source>
        <strain evidence="2 3">KCTC 23307</strain>
    </source>
</reference>
<dbReference type="InterPro" id="IPR011047">
    <property type="entry name" value="Quinoprotein_ADH-like_sf"/>
</dbReference>
<organism evidence="2 3">
    <name type="scientific">Arcicella rigui</name>
    <dbReference type="NCBI Taxonomy" id="797020"/>
    <lineage>
        <taxon>Bacteria</taxon>
        <taxon>Pseudomonadati</taxon>
        <taxon>Bacteroidota</taxon>
        <taxon>Cytophagia</taxon>
        <taxon>Cytophagales</taxon>
        <taxon>Flectobacillaceae</taxon>
        <taxon>Arcicella</taxon>
    </lineage>
</organism>
<evidence type="ECO:0000313" key="3">
    <source>
        <dbReference type="Proteomes" id="UP001302949"/>
    </source>
</evidence>